<dbReference type="Proteomes" id="UP000233551">
    <property type="component" value="Unassembled WGS sequence"/>
</dbReference>
<protein>
    <recommendedName>
        <fullName evidence="5">Pentatricopeptide repeat-containing protein At4g02750-like</fullName>
    </recommendedName>
</protein>
<dbReference type="PROSITE" id="PS51375">
    <property type="entry name" value="PPR"/>
    <property type="match status" value="6"/>
</dbReference>
<dbReference type="InterPro" id="IPR046960">
    <property type="entry name" value="PPR_At4g14850-like_plant"/>
</dbReference>
<feature type="repeat" description="PPR" evidence="2">
    <location>
        <begin position="67"/>
        <end position="101"/>
    </location>
</feature>
<dbReference type="GO" id="GO:0048731">
    <property type="term" value="P:system development"/>
    <property type="evidence" value="ECO:0007669"/>
    <property type="project" value="UniProtKB-ARBA"/>
</dbReference>
<keyword evidence="4" id="KW-1185">Reference proteome</keyword>
<feature type="repeat" description="PPR" evidence="2">
    <location>
        <begin position="261"/>
        <end position="295"/>
    </location>
</feature>
<dbReference type="EMBL" id="PGOL01002046">
    <property type="protein sequence ID" value="PKI51116.1"/>
    <property type="molecule type" value="Genomic_DNA"/>
</dbReference>
<dbReference type="Pfam" id="PF20431">
    <property type="entry name" value="E_motif"/>
    <property type="match status" value="1"/>
</dbReference>
<dbReference type="InterPro" id="IPR011990">
    <property type="entry name" value="TPR-like_helical_dom_sf"/>
</dbReference>
<proteinExistence type="predicted"/>
<evidence type="ECO:0000313" key="3">
    <source>
        <dbReference type="EMBL" id="PKI51116.1"/>
    </source>
</evidence>
<evidence type="ECO:0000313" key="4">
    <source>
        <dbReference type="Proteomes" id="UP000233551"/>
    </source>
</evidence>
<evidence type="ECO:0000256" key="2">
    <source>
        <dbReference type="PROSITE-ProRule" id="PRU00708"/>
    </source>
</evidence>
<accession>A0A2I0J5X9</accession>
<dbReference type="GO" id="GO:0009451">
    <property type="term" value="P:RNA modification"/>
    <property type="evidence" value="ECO:0007669"/>
    <property type="project" value="InterPro"/>
</dbReference>
<dbReference type="FunFam" id="1.25.40.10:FF:000125">
    <property type="entry name" value="Pentatricopeptide repeat-containing protein"/>
    <property type="match status" value="1"/>
</dbReference>
<feature type="repeat" description="PPR" evidence="2">
    <location>
        <begin position="199"/>
        <end position="233"/>
    </location>
</feature>
<organism evidence="3 4">
    <name type="scientific">Punica granatum</name>
    <name type="common">Pomegranate</name>
    <dbReference type="NCBI Taxonomy" id="22663"/>
    <lineage>
        <taxon>Eukaryota</taxon>
        <taxon>Viridiplantae</taxon>
        <taxon>Streptophyta</taxon>
        <taxon>Embryophyta</taxon>
        <taxon>Tracheophyta</taxon>
        <taxon>Spermatophyta</taxon>
        <taxon>Magnoliopsida</taxon>
        <taxon>eudicotyledons</taxon>
        <taxon>Gunneridae</taxon>
        <taxon>Pentapetalae</taxon>
        <taxon>rosids</taxon>
        <taxon>malvids</taxon>
        <taxon>Myrtales</taxon>
        <taxon>Lythraceae</taxon>
        <taxon>Punica</taxon>
    </lineage>
</organism>
<sequence>MNSSSSLLQLLGKCHSLKSLKSIHTHLLVSGAINSCDLVLNKLLRLYFRLGALDNARNLFDEIPQPNSFHWTALIRGCVENYRYEEAFHLFRRMRFGPESPLSFTIASICKGLAREKRAGDRESLYGLVLKCGFDSDLTVQNAALDLFMRCGRVDFSAMIFDRMGETDVVSWNTMISGYGNNGKVDAARDLFDNSPETNAISWKSMIGGYIKAGDMEEASALFEKMPSRDSASCNVMITGYMDKGDLVGTRRVFESIPSRDVGVCNLMLLGFVKSGDTESAEEFFSKMPEKNVASWAIMIDGYVKSGNLGLARQLFDQMPMRNLVSWSTMIGGYVRNGEPRMALELYECFKQQGIKPDVTFILGIISACSHLGILEIAESIIRDCLDGSSFSNLRLATGLIDMYAKCGSIERAIRVFEAIPNKDLLCYSTMIKAFANHGMSQEALSLFSRMQRENMEPDAIAFLGVLSACNHGGLVKEGRKYFNEMIEEYRIRPSERHYACMVDLLGRAGCLNEAYGLLCKMPTKPNAVVWGALLAACRVHRNVELGEVAAAELFEIEPSNSGNYVLLSSLYATAGRWDGVVKVRTMIRENKVSKNRGSSWIELAGMVHEFVMGDLSHFDSEAIYFVLELLNEDIRFLGLGKKL</sequence>
<dbReference type="GO" id="GO:0003723">
    <property type="term" value="F:RNA binding"/>
    <property type="evidence" value="ECO:0007669"/>
    <property type="project" value="InterPro"/>
</dbReference>
<dbReference type="Pfam" id="PF13041">
    <property type="entry name" value="PPR_2"/>
    <property type="match status" value="2"/>
</dbReference>
<dbReference type="InterPro" id="IPR002885">
    <property type="entry name" value="PPR_rpt"/>
</dbReference>
<dbReference type="Pfam" id="PF01535">
    <property type="entry name" value="PPR"/>
    <property type="match status" value="6"/>
</dbReference>
<feature type="repeat" description="PPR" evidence="2">
    <location>
        <begin position="168"/>
        <end position="198"/>
    </location>
</feature>
<evidence type="ECO:0008006" key="5">
    <source>
        <dbReference type="Google" id="ProtNLM"/>
    </source>
</evidence>
<name>A0A2I0J5X9_PUNGR</name>
<dbReference type="InterPro" id="IPR046848">
    <property type="entry name" value="E_motif"/>
</dbReference>
<gene>
    <name evidence="3" type="ORF">CRG98_028496</name>
</gene>
<feature type="repeat" description="PPR" evidence="2">
    <location>
        <begin position="424"/>
        <end position="458"/>
    </location>
</feature>
<evidence type="ECO:0000256" key="1">
    <source>
        <dbReference type="ARBA" id="ARBA00022737"/>
    </source>
</evidence>
<dbReference type="NCBIfam" id="TIGR00756">
    <property type="entry name" value="PPR"/>
    <property type="match status" value="7"/>
</dbReference>
<dbReference type="AlphaFoldDB" id="A0A2I0J5X9"/>
<dbReference type="STRING" id="22663.A0A2I0J5X9"/>
<comment type="caution">
    <text evidence="3">The sequence shown here is derived from an EMBL/GenBank/DDBJ whole genome shotgun (WGS) entry which is preliminary data.</text>
</comment>
<dbReference type="PANTHER" id="PTHR47926">
    <property type="entry name" value="PENTATRICOPEPTIDE REPEAT-CONTAINING PROTEIN"/>
    <property type="match status" value="1"/>
</dbReference>
<dbReference type="SUPFAM" id="SSF48452">
    <property type="entry name" value="TPR-like"/>
    <property type="match status" value="1"/>
</dbReference>
<keyword evidence="1" id="KW-0677">Repeat</keyword>
<dbReference type="FunFam" id="1.25.40.10:FF:000184">
    <property type="entry name" value="Pentatricopeptide repeat-containing protein, chloroplastic"/>
    <property type="match status" value="1"/>
</dbReference>
<dbReference type="Gene3D" id="1.25.40.10">
    <property type="entry name" value="Tetratricopeptide repeat domain"/>
    <property type="match status" value="5"/>
</dbReference>
<feature type="repeat" description="PPR" evidence="2">
    <location>
        <begin position="323"/>
        <end position="357"/>
    </location>
</feature>
<reference evidence="3 4" key="1">
    <citation type="submission" date="2017-11" db="EMBL/GenBank/DDBJ databases">
        <title>De-novo sequencing of pomegranate (Punica granatum L.) genome.</title>
        <authorList>
            <person name="Akparov Z."/>
            <person name="Amiraslanov A."/>
            <person name="Hajiyeva S."/>
            <person name="Abbasov M."/>
            <person name="Kaur K."/>
            <person name="Hamwieh A."/>
            <person name="Solovyev V."/>
            <person name="Salamov A."/>
            <person name="Braich B."/>
            <person name="Kosarev P."/>
            <person name="Mahmoud A."/>
            <person name="Hajiyev E."/>
            <person name="Babayeva S."/>
            <person name="Izzatullayeva V."/>
            <person name="Mammadov A."/>
            <person name="Mammadov A."/>
            <person name="Sharifova S."/>
            <person name="Ojaghi J."/>
            <person name="Eynullazada K."/>
            <person name="Bayramov B."/>
            <person name="Abdulazimova A."/>
            <person name="Shahmuradov I."/>
        </authorList>
    </citation>
    <scope>NUCLEOTIDE SEQUENCE [LARGE SCALE GENOMIC DNA]</scope>
    <source>
        <strain evidence="4">cv. AG2017</strain>
        <tissue evidence="3">Leaf</tissue>
    </source>
</reference>